<dbReference type="Gene3D" id="1.10.10.1830">
    <property type="entry name" value="Non-ribosomal peptide synthase, adenylation domain"/>
    <property type="match status" value="1"/>
</dbReference>
<dbReference type="EMBL" id="AAXW01000126">
    <property type="protein sequence ID" value="EAZ87975.1"/>
    <property type="molecule type" value="Genomic_DNA"/>
</dbReference>
<dbReference type="SUPFAM" id="SSF52777">
    <property type="entry name" value="CoA-dependent acyltransferases"/>
    <property type="match status" value="2"/>
</dbReference>
<dbReference type="AlphaFoldDB" id="A3IZX1"/>
<dbReference type="InterPro" id="IPR041464">
    <property type="entry name" value="TubC_N"/>
</dbReference>
<name>A3IZX1_9CHRO</name>
<keyword evidence="4" id="KW-1185">Reference proteome</keyword>
<dbReference type="GO" id="GO:0008610">
    <property type="term" value="P:lipid biosynthetic process"/>
    <property type="evidence" value="ECO:0007669"/>
    <property type="project" value="UniProtKB-ARBA"/>
</dbReference>
<dbReference type="RefSeq" id="WP_008278935.1">
    <property type="nucleotide sequence ID" value="NZ_AAXW01000126.1"/>
</dbReference>
<feature type="non-terminal residue" evidence="3">
    <location>
        <position position="721"/>
    </location>
</feature>
<dbReference type="InterPro" id="IPR044894">
    <property type="entry name" value="TubC_N_sf"/>
</dbReference>
<evidence type="ECO:0000259" key="1">
    <source>
        <dbReference type="Pfam" id="PF00668"/>
    </source>
</evidence>
<reference evidence="3 4" key="1">
    <citation type="submission" date="2007-03" db="EMBL/GenBank/DDBJ databases">
        <authorList>
            <person name="Stal L."/>
            <person name="Ferriera S."/>
            <person name="Johnson J."/>
            <person name="Kravitz S."/>
            <person name="Beeson K."/>
            <person name="Sutton G."/>
            <person name="Rogers Y.-H."/>
            <person name="Friedman R."/>
            <person name="Frazier M."/>
            <person name="Venter J.C."/>
        </authorList>
    </citation>
    <scope>NUCLEOTIDE SEQUENCE [LARGE SCALE GENOMIC DNA]</scope>
    <source>
        <strain evidence="3 4">CCY0110</strain>
    </source>
</reference>
<dbReference type="eggNOG" id="COG1020">
    <property type="taxonomic scope" value="Bacteria"/>
</dbReference>
<sequence length="721" mass="84116">MISLKELNELLSKLREKNIRLWVENDRLRYTAPKNTLTPELRQLLVNNKVALIQHLTDIHRERNNTLNRQVIEPISRKDSQILPASYSQNRLWLLDKFSHDSSLYNTYCLLDLHGQLDISILRQCLLAITERHEVLRSNFIYSEELCVQLAQSYQSIDLPVIDLKTSTGEYLEELKQFSQQEIDKPFNLEKDRLIRFTLIKLTQNHHALLVCLHHIVADGWSGGIFIRELENLYQGLINREDSSLQNLKIQYIDYAVWQRKWVESELGQIQLDYWSKKLANIPKLIEIPTDYPRPKTQSFRGATYQIDFSETLITALKQLSQKQGTTLFVTLITTLKLLLFKWTKQDDLVLGTVVAGRNHMEIEPLIGCFMNFLALRSKLSENKTIQEILEQENKTVLEGYKYQDYPFEKIVETINPERNLAYNPIYNIALLLQTFPRQISFNQELKGSSIEVDRGIALLDQRWEIIESEEKTYLRCEYSTDLFKEETIKELVKNYLLFLEKVVENPKRKVEELSLTEPLKQQAQKAKVRDKKEPIQIVSTFTIEPIEESLTYWLNKLNLPTQLQFAPYNQVLQELLNPESQLNQNQQGINLLFIRPEDWARFDPTIETPDQFAQKIRQNTQELIAAIQKASRTSQASLIVVLCPSQPNLEPEKQLILKQSESLIISQLKQLRQINLITSQDIATTYPVSNYYDKNSDEIGHIPYTNLFYTALGTATARKI</sequence>
<dbReference type="PANTHER" id="PTHR45398">
    <property type="match status" value="1"/>
</dbReference>
<evidence type="ECO:0000313" key="4">
    <source>
        <dbReference type="Proteomes" id="UP000003781"/>
    </source>
</evidence>
<dbReference type="Gene3D" id="3.40.50.1110">
    <property type="entry name" value="SGNH hydrolase"/>
    <property type="match status" value="1"/>
</dbReference>
<dbReference type="InterPro" id="IPR001242">
    <property type="entry name" value="Condensation_dom"/>
</dbReference>
<dbReference type="InterPro" id="IPR036514">
    <property type="entry name" value="SGNH_hydro_sf"/>
</dbReference>
<feature type="domain" description="TubC N-terminal docking" evidence="2">
    <location>
        <begin position="9"/>
        <end position="56"/>
    </location>
</feature>
<feature type="domain" description="Condensation" evidence="1">
    <location>
        <begin position="81"/>
        <end position="523"/>
    </location>
</feature>
<dbReference type="GO" id="GO:0003824">
    <property type="term" value="F:catalytic activity"/>
    <property type="evidence" value="ECO:0007669"/>
    <property type="project" value="InterPro"/>
</dbReference>
<dbReference type="Proteomes" id="UP000003781">
    <property type="component" value="Unassembled WGS sequence"/>
</dbReference>
<evidence type="ECO:0000259" key="2">
    <source>
        <dbReference type="Pfam" id="PF18563"/>
    </source>
</evidence>
<dbReference type="Gene3D" id="3.30.559.30">
    <property type="entry name" value="Nonribosomal peptide synthetase, condensation domain"/>
    <property type="match status" value="1"/>
</dbReference>
<comment type="caution">
    <text evidence="3">The sequence shown here is derived from an EMBL/GenBank/DDBJ whole genome shotgun (WGS) entry which is preliminary data.</text>
</comment>
<dbReference type="PANTHER" id="PTHR45398:SF1">
    <property type="entry name" value="ENZYME, PUTATIVE (JCVI)-RELATED"/>
    <property type="match status" value="1"/>
</dbReference>
<dbReference type="CDD" id="cd19531">
    <property type="entry name" value="LCL_NRPS-like"/>
    <property type="match status" value="1"/>
</dbReference>
<gene>
    <name evidence="3" type="ORF">CY0110_07831</name>
</gene>
<protein>
    <submittedName>
        <fullName evidence="3">Non-ribosomal peptide synthase</fullName>
    </submittedName>
</protein>
<accession>A3IZX1</accession>
<dbReference type="Pfam" id="PF18563">
    <property type="entry name" value="TubC_N"/>
    <property type="match status" value="1"/>
</dbReference>
<organism evidence="3 4">
    <name type="scientific">Crocosphaera chwakensis CCY0110</name>
    <dbReference type="NCBI Taxonomy" id="391612"/>
    <lineage>
        <taxon>Bacteria</taxon>
        <taxon>Bacillati</taxon>
        <taxon>Cyanobacteriota</taxon>
        <taxon>Cyanophyceae</taxon>
        <taxon>Oscillatoriophycideae</taxon>
        <taxon>Chroococcales</taxon>
        <taxon>Aphanothecaceae</taxon>
        <taxon>Crocosphaera</taxon>
        <taxon>Crocosphaera chwakensis</taxon>
    </lineage>
</organism>
<evidence type="ECO:0000313" key="3">
    <source>
        <dbReference type="EMBL" id="EAZ87975.1"/>
    </source>
</evidence>
<dbReference type="Gene3D" id="3.30.559.10">
    <property type="entry name" value="Chloramphenicol acetyltransferase-like domain"/>
    <property type="match status" value="1"/>
</dbReference>
<dbReference type="InterPro" id="IPR023213">
    <property type="entry name" value="CAT-like_dom_sf"/>
</dbReference>
<dbReference type="Pfam" id="PF00668">
    <property type="entry name" value="Condensation"/>
    <property type="match status" value="1"/>
</dbReference>
<proteinExistence type="predicted"/>